<evidence type="ECO:0000313" key="1">
    <source>
        <dbReference type="EMBL" id="MEW9501820.1"/>
    </source>
</evidence>
<keyword evidence="2" id="KW-1185">Reference proteome</keyword>
<proteinExistence type="predicted"/>
<dbReference type="Proteomes" id="UP001556040">
    <property type="component" value="Unassembled WGS sequence"/>
</dbReference>
<organism evidence="1 2">
    <name type="scientific">Jeotgalibacillus marinus</name>
    <dbReference type="NCBI Taxonomy" id="86667"/>
    <lineage>
        <taxon>Bacteria</taxon>
        <taxon>Bacillati</taxon>
        <taxon>Bacillota</taxon>
        <taxon>Bacilli</taxon>
        <taxon>Bacillales</taxon>
        <taxon>Caryophanaceae</taxon>
        <taxon>Jeotgalibacillus</taxon>
    </lineage>
</organism>
<protein>
    <submittedName>
        <fullName evidence="1">Uncharacterized protein</fullName>
    </submittedName>
</protein>
<evidence type="ECO:0000313" key="2">
    <source>
        <dbReference type="Proteomes" id="UP001556040"/>
    </source>
</evidence>
<reference evidence="1 2" key="1">
    <citation type="journal article" date="1979" name="Int. J. Syst. Evol. Microbiol.">
        <title>Bacillus globisporus subsp. marinus subsp. nov.</title>
        <authorList>
            <person name="Liu H."/>
        </authorList>
    </citation>
    <scope>NUCLEOTIDE SEQUENCE [LARGE SCALE GENOMIC DNA]</scope>
    <source>
        <strain evidence="1 2">DSM 1297</strain>
    </source>
</reference>
<comment type="caution">
    <text evidence="1">The sequence shown here is derived from an EMBL/GenBank/DDBJ whole genome shotgun (WGS) entry which is preliminary data.</text>
</comment>
<sequence length="90" mass="10617">MKLTALNLLESYKNLWSERTLPSELSAEETLHQVIKRELLDELTHPRLRKSQNEKYYLAVERIVQSSLELAHKVELIKRYTQIHSSIEGE</sequence>
<dbReference type="RefSeq" id="WP_367779302.1">
    <property type="nucleotide sequence ID" value="NZ_JBFMIA010000005.1"/>
</dbReference>
<gene>
    <name evidence="1" type="ORF">AB1471_08400</name>
</gene>
<name>A0ABV3Q384_9BACL</name>
<dbReference type="EMBL" id="JBFMIA010000005">
    <property type="protein sequence ID" value="MEW9501820.1"/>
    <property type="molecule type" value="Genomic_DNA"/>
</dbReference>
<accession>A0ABV3Q384</accession>